<keyword evidence="2" id="KW-1185">Reference proteome</keyword>
<name>A0A4U3KVN0_9BACT</name>
<gene>
    <name evidence="1" type="ORF">FC093_16545</name>
</gene>
<dbReference type="Proteomes" id="UP000305848">
    <property type="component" value="Unassembled WGS sequence"/>
</dbReference>
<proteinExistence type="predicted"/>
<protein>
    <submittedName>
        <fullName evidence="1">Uncharacterized protein</fullName>
    </submittedName>
</protein>
<sequence length="173" mass="19407">MIPFVIIAVVIVRVIISACKIAESNKTVARRFRKLRISSGKSLIANNFVDSKHLFIKLNKQLPNVMLINGIDVSQAVKLLEAKLNSSIKTVYKHKQFDFDEQQIVFNMMIIVTSDNRIIEVGNSYVELLYTAEHALWADYLANELAAFQLCSTATSFSKTVCVRGLPAGRTKN</sequence>
<evidence type="ECO:0000313" key="1">
    <source>
        <dbReference type="EMBL" id="TKK66645.1"/>
    </source>
</evidence>
<accession>A0A4U3KVN0</accession>
<reference evidence="1 2" key="1">
    <citation type="submission" date="2019-05" db="EMBL/GenBank/DDBJ databases">
        <title>Panacibacter sp. strain 17mud1-8 Genome sequencing and assembly.</title>
        <authorList>
            <person name="Chhetri G."/>
        </authorList>
    </citation>
    <scope>NUCLEOTIDE SEQUENCE [LARGE SCALE GENOMIC DNA]</scope>
    <source>
        <strain evidence="1 2">17mud1-8</strain>
    </source>
</reference>
<dbReference type="AlphaFoldDB" id="A0A4U3KVN0"/>
<dbReference type="RefSeq" id="WP_137262918.1">
    <property type="nucleotide sequence ID" value="NZ_SZQL01000014.1"/>
</dbReference>
<dbReference type="EMBL" id="SZQL01000014">
    <property type="protein sequence ID" value="TKK66645.1"/>
    <property type="molecule type" value="Genomic_DNA"/>
</dbReference>
<comment type="caution">
    <text evidence="1">The sequence shown here is derived from an EMBL/GenBank/DDBJ whole genome shotgun (WGS) entry which is preliminary data.</text>
</comment>
<evidence type="ECO:0000313" key="2">
    <source>
        <dbReference type="Proteomes" id="UP000305848"/>
    </source>
</evidence>
<organism evidence="1 2">
    <name type="scientific">Ilyomonas limi</name>
    <dbReference type="NCBI Taxonomy" id="2575867"/>
    <lineage>
        <taxon>Bacteria</taxon>
        <taxon>Pseudomonadati</taxon>
        <taxon>Bacteroidota</taxon>
        <taxon>Chitinophagia</taxon>
        <taxon>Chitinophagales</taxon>
        <taxon>Chitinophagaceae</taxon>
        <taxon>Ilyomonas</taxon>
    </lineage>
</organism>